<evidence type="ECO:0000256" key="4">
    <source>
        <dbReference type="ARBA" id="ARBA00022692"/>
    </source>
</evidence>
<evidence type="ECO:0000256" key="2">
    <source>
        <dbReference type="ARBA" id="ARBA00006727"/>
    </source>
</evidence>
<comment type="caution">
    <text evidence="8">The sequence shown here is derived from an EMBL/GenBank/DDBJ whole genome shotgun (WGS) entry which is preliminary data.</text>
</comment>
<dbReference type="InterPro" id="IPR050327">
    <property type="entry name" value="Proton-linked_MCT"/>
</dbReference>
<dbReference type="EMBL" id="JAKJXO020000005">
    <property type="protein sequence ID" value="KAL1605338.1"/>
    <property type="molecule type" value="Genomic_DNA"/>
</dbReference>
<evidence type="ECO:0000313" key="8">
    <source>
        <dbReference type="EMBL" id="KAL1605338.1"/>
    </source>
</evidence>
<keyword evidence="4 7" id="KW-0812">Transmembrane</keyword>
<evidence type="ECO:0000313" key="9">
    <source>
        <dbReference type="Proteomes" id="UP001521785"/>
    </source>
</evidence>
<feature type="transmembrane region" description="Helical" evidence="7">
    <location>
        <begin position="84"/>
        <end position="103"/>
    </location>
</feature>
<keyword evidence="9" id="KW-1185">Reference proteome</keyword>
<evidence type="ECO:0000256" key="3">
    <source>
        <dbReference type="ARBA" id="ARBA00022448"/>
    </source>
</evidence>
<dbReference type="InterPro" id="IPR011701">
    <property type="entry name" value="MFS"/>
</dbReference>
<comment type="similarity">
    <text evidence="2">Belongs to the major facilitator superfamily. Monocarboxylate porter (TC 2.A.1.13) family.</text>
</comment>
<dbReference type="SUPFAM" id="SSF103473">
    <property type="entry name" value="MFS general substrate transporter"/>
    <property type="match status" value="1"/>
</dbReference>
<evidence type="ECO:0000256" key="6">
    <source>
        <dbReference type="ARBA" id="ARBA00023136"/>
    </source>
</evidence>
<dbReference type="InterPro" id="IPR036259">
    <property type="entry name" value="MFS_trans_sf"/>
</dbReference>
<reference evidence="8 9" key="1">
    <citation type="submission" date="2024-02" db="EMBL/GenBank/DDBJ databases">
        <title>De novo assembly and annotation of 12 fungi associated with fruit tree decline syndrome in Ontario, Canada.</title>
        <authorList>
            <person name="Sulman M."/>
            <person name="Ellouze W."/>
            <person name="Ilyukhin E."/>
        </authorList>
    </citation>
    <scope>NUCLEOTIDE SEQUENCE [LARGE SCALE GENOMIC DNA]</scope>
    <source>
        <strain evidence="8 9">M42-189</strain>
    </source>
</reference>
<feature type="transmembrane region" description="Helical" evidence="7">
    <location>
        <begin position="215"/>
        <end position="237"/>
    </location>
</feature>
<name>A0ABR3RM93_9PLEO</name>
<dbReference type="Gene3D" id="1.20.1250.20">
    <property type="entry name" value="MFS general substrate transporter like domains"/>
    <property type="match status" value="1"/>
</dbReference>
<dbReference type="Pfam" id="PF07690">
    <property type="entry name" value="MFS_1"/>
    <property type="match status" value="1"/>
</dbReference>
<feature type="transmembrane region" description="Helical" evidence="7">
    <location>
        <begin position="144"/>
        <end position="170"/>
    </location>
</feature>
<comment type="subcellular location">
    <subcellularLocation>
        <location evidence="1">Membrane</location>
        <topology evidence="1">Multi-pass membrane protein</topology>
    </subcellularLocation>
</comment>
<evidence type="ECO:0000256" key="5">
    <source>
        <dbReference type="ARBA" id="ARBA00022989"/>
    </source>
</evidence>
<gene>
    <name evidence="8" type="ORF">SLS60_004886</name>
</gene>
<evidence type="ECO:0000256" key="7">
    <source>
        <dbReference type="SAM" id="Phobius"/>
    </source>
</evidence>
<feature type="transmembrane region" description="Helical" evidence="7">
    <location>
        <begin position="12"/>
        <end position="33"/>
    </location>
</feature>
<feature type="transmembrane region" description="Helical" evidence="7">
    <location>
        <begin position="54"/>
        <end position="72"/>
    </location>
</feature>
<feature type="transmembrane region" description="Helical" evidence="7">
    <location>
        <begin position="182"/>
        <end position="203"/>
    </location>
</feature>
<keyword evidence="6 7" id="KW-0472">Membrane</keyword>
<evidence type="ECO:0008006" key="10">
    <source>
        <dbReference type="Google" id="ProtNLM"/>
    </source>
</evidence>
<dbReference type="PANTHER" id="PTHR11360:SF224">
    <property type="entry name" value="MAJOR FACILITATOR SUPERFAMILY (MFS) PROFILE DOMAIN-CONTAINING PROTEIN-RELATED"/>
    <property type="match status" value="1"/>
</dbReference>
<proteinExistence type="inferred from homology"/>
<dbReference type="Proteomes" id="UP001521785">
    <property type="component" value="Unassembled WGS sequence"/>
</dbReference>
<sequence>MDQVGFYGAVRYTALMIGILMLASCFLITSRLPRKKWDPNVKWFDVTLFKEKQFAIFTIGAFLGMWVLFAPLDFLPSMAQEHGFSPALALYLISIVNATSIFGRTIPPYFADVVGPFNIISMSASLSGVCMLALWLPFNYYSSHVGIIVCALGYGFTSGAFVSLLMPCVAKSGDIETLGRRFGTFQIIMSIANLTGLPIMGKILEEQNGTNYEGLILFGGVSSIVGAAFLAAATYLLGKKLSTWKV</sequence>
<keyword evidence="3" id="KW-0813">Transport</keyword>
<evidence type="ECO:0000256" key="1">
    <source>
        <dbReference type="ARBA" id="ARBA00004141"/>
    </source>
</evidence>
<feature type="transmembrane region" description="Helical" evidence="7">
    <location>
        <begin position="115"/>
        <end position="138"/>
    </location>
</feature>
<protein>
    <recommendedName>
        <fullName evidence="10">MFS transporter</fullName>
    </recommendedName>
</protein>
<accession>A0ABR3RM93</accession>
<keyword evidence="5 7" id="KW-1133">Transmembrane helix</keyword>
<organism evidence="8 9">
    <name type="scientific">Paraconiothyrium brasiliense</name>
    <dbReference type="NCBI Taxonomy" id="300254"/>
    <lineage>
        <taxon>Eukaryota</taxon>
        <taxon>Fungi</taxon>
        <taxon>Dikarya</taxon>
        <taxon>Ascomycota</taxon>
        <taxon>Pezizomycotina</taxon>
        <taxon>Dothideomycetes</taxon>
        <taxon>Pleosporomycetidae</taxon>
        <taxon>Pleosporales</taxon>
        <taxon>Massarineae</taxon>
        <taxon>Didymosphaeriaceae</taxon>
        <taxon>Paraconiothyrium</taxon>
    </lineage>
</organism>
<dbReference type="PANTHER" id="PTHR11360">
    <property type="entry name" value="MONOCARBOXYLATE TRANSPORTER"/>
    <property type="match status" value="1"/>
</dbReference>